<sequence length="158" mass="16377">MNRLKKAGIIAGATVGGVIGGTISVVGKVAKVKLIDDIGSSIVDSTIYTGEIVGDIASGTTDLVAGKVTKNHEKSQEGIDTLKEGGGKVVDNFVNNFKLVTKNGGEILEGIKEKDFEKISHGTKTLAKAAAVGAMTVGAIKIDEEEKDSSEESTTRDE</sequence>
<dbReference type="EMBL" id="JAFJZZ010000003">
    <property type="protein sequence ID" value="MBN7773452.1"/>
    <property type="molecule type" value="Genomic_DNA"/>
</dbReference>
<evidence type="ECO:0000313" key="2">
    <source>
        <dbReference type="Proteomes" id="UP000664545"/>
    </source>
</evidence>
<dbReference type="RefSeq" id="WP_206582292.1">
    <property type="nucleotide sequence ID" value="NZ_JAFJZZ010000003.1"/>
</dbReference>
<proteinExistence type="predicted"/>
<gene>
    <name evidence="1" type="ORF">JYB65_08760</name>
</gene>
<organism evidence="1 2">
    <name type="scientific">Clostridium aminobutyricum</name>
    <dbReference type="NCBI Taxonomy" id="33953"/>
    <lineage>
        <taxon>Bacteria</taxon>
        <taxon>Bacillati</taxon>
        <taxon>Bacillota</taxon>
        <taxon>Clostridia</taxon>
        <taxon>Eubacteriales</taxon>
        <taxon>Clostridiaceae</taxon>
        <taxon>Clostridium</taxon>
    </lineage>
</organism>
<protein>
    <submittedName>
        <fullName evidence="1">Uncharacterized protein</fullName>
    </submittedName>
</protein>
<keyword evidence="2" id="KW-1185">Reference proteome</keyword>
<dbReference type="AlphaFoldDB" id="A0A939D9B8"/>
<accession>A0A939D9B8</accession>
<evidence type="ECO:0000313" key="1">
    <source>
        <dbReference type="EMBL" id="MBN7773452.1"/>
    </source>
</evidence>
<dbReference type="Proteomes" id="UP000664545">
    <property type="component" value="Unassembled WGS sequence"/>
</dbReference>
<comment type="caution">
    <text evidence="1">The sequence shown here is derived from an EMBL/GenBank/DDBJ whole genome shotgun (WGS) entry which is preliminary data.</text>
</comment>
<reference evidence="1" key="1">
    <citation type="submission" date="2021-02" db="EMBL/GenBank/DDBJ databases">
        <title>Abyssanaerobacter marinus gen.nov., sp., nov, anaerobic bacterium isolated from the Onnuri vent field of Indian Ocean and suggestion of Mogibacteriaceae fam. nov., and proposal of reclassification of ambiguous this family's genus member.</title>
        <authorList>
            <person name="Kim Y.J."/>
            <person name="Yang J.-A."/>
        </authorList>
    </citation>
    <scope>NUCLEOTIDE SEQUENCE</scope>
    <source>
        <strain evidence="1">DSM 2634</strain>
    </source>
</reference>
<name>A0A939D9B8_CLOAM</name>